<dbReference type="GO" id="GO:0000155">
    <property type="term" value="F:phosphorelay sensor kinase activity"/>
    <property type="evidence" value="ECO:0007669"/>
    <property type="project" value="InterPro"/>
</dbReference>
<dbReference type="EC" id="2.7.13.3" evidence="4"/>
<feature type="transmembrane region" description="Helical" evidence="15">
    <location>
        <begin position="39"/>
        <end position="62"/>
    </location>
</feature>
<evidence type="ECO:0000256" key="15">
    <source>
        <dbReference type="SAM" id="Phobius"/>
    </source>
</evidence>
<dbReference type="InterPro" id="IPR036097">
    <property type="entry name" value="HisK_dim/P_sf"/>
</dbReference>
<name>A0A327KZ89_9BRAD</name>
<feature type="transmembrane region" description="Helical" evidence="15">
    <location>
        <begin position="245"/>
        <end position="263"/>
    </location>
</feature>
<dbReference type="CDD" id="cd00156">
    <property type="entry name" value="REC"/>
    <property type="match status" value="1"/>
</dbReference>
<dbReference type="GO" id="GO:0009927">
    <property type="term" value="F:histidine phosphotransfer kinase activity"/>
    <property type="evidence" value="ECO:0007669"/>
    <property type="project" value="TreeGrafter"/>
</dbReference>
<reference evidence="18 19" key="1">
    <citation type="submission" date="2017-07" db="EMBL/GenBank/DDBJ databases">
        <title>Draft Genome Sequences of Select Purple Nonsulfur Bacteria.</title>
        <authorList>
            <person name="Lasarre B."/>
            <person name="Mckinlay J.B."/>
        </authorList>
    </citation>
    <scope>NUCLEOTIDE SEQUENCE [LARGE SCALE GENOMIC DNA]</scope>
    <source>
        <strain evidence="18 19">DSM 5909</strain>
    </source>
</reference>
<dbReference type="PROSITE" id="PS50283">
    <property type="entry name" value="NA_SOLUT_SYMP_3"/>
    <property type="match status" value="1"/>
</dbReference>
<dbReference type="Pfam" id="PF12860">
    <property type="entry name" value="PAS_7"/>
    <property type="match status" value="1"/>
</dbReference>
<keyword evidence="12" id="KW-0739">Sodium transport</keyword>
<evidence type="ECO:0000256" key="14">
    <source>
        <dbReference type="SAM" id="Coils"/>
    </source>
</evidence>
<dbReference type="Gene3D" id="1.10.287.130">
    <property type="match status" value="1"/>
</dbReference>
<feature type="transmembrane region" description="Helical" evidence="15">
    <location>
        <begin position="6"/>
        <end position="27"/>
    </location>
</feature>
<dbReference type="InterPro" id="IPR018212">
    <property type="entry name" value="Na/solute_symporter_CS"/>
</dbReference>
<evidence type="ECO:0000256" key="3">
    <source>
        <dbReference type="ARBA" id="ARBA00006434"/>
    </source>
</evidence>
<dbReference type="EMBL" id="NPEX01000092">
    <property type="protein sequence ID" value="RAI43374.1"/>
    <property type="molecule type" value="Genomic_DNA"/>
</dbReference>
<dbReference type="PROSITE" id="PS00457">
    <property type="entry name" value="NA_SOLUT_SYMP_2"/>
    <property type="match status" value="1"/>
</dbReference>
<dbReference type="InterPro" id="IPR003661">
    <property type="entry name" value="HisK_dim/P_dom"/>
</dbReference>
<dbReference type="OrthoDB" id="9764438at2"/>
<dbReference type="SMART" id="SM00388">
    <property type="entry name" value="HisKA"/>
    <property type="match status" value="1"/>
</dbReference>
<evidence type="ECO:0000256" key="4">
    <source>
        <dbReference type="ARBA" id="ARBA00012438"/>
    </source>
</evidence>
<dbReference type="Gene3D" id="3.40.50.2300">
    <property type="match status" value="1"/>
</dbReference>
<feature type="transmembrane region" description="Helical" evidence="15">
    <location>
        <begin position="441"/>
        <end position="463"/>
    </location>
</feature>
<dbReference type="InterPro" id="IPR001789">
    <property type="entry name" value="Sig_transdc_resp-reg_receiver"/>
</dbReference>
<evidence type="ECO:0000259" key="17">
    <source>
        <dbReference type="PROSITE" id="PS50110"/>
    </source>
</evidence>
<keyword evidence="11 15" id="KW-0472">Membrane</keyword>
<protein>
    <recommendedName>
        <fullName evidence="4">histidine kinase</fullName>
        <ecNumber evidence="4">2.7.13.3</ecNumber>
    </recommendedName>
</protein>
<evidence type="ECO:0000313" key="19">
    <source>
        <dbReference type="Proteomes" id="UP000249130"/>
    </source>
</evidence>
<dbReference type="InterPro" id="IPR038377">
    <property type="entry name" value="Na/Glc_symporter_sf"/>
</dbReference>
<feature type="transmembrane region" description="Helical" evidence="15">
    <location>
        <begin position="114"/>
        <end position="134"/>
    </location>
</feature>
<keyword evidence="14" id="KW-0175">Coiled coil</keyword>
<evidence type="ECO:0000256" key="8">
    <source>
        <dbReference type="ARBA" id="ARBA00022777"/>
    </source>
</evidence>
<keyword evidence="10 15" id="KW-1133">Transmembrane helix</keyword>
<evidence type="ECO:0000259" key="16">
    <source>
        <dbReference type="PROSITE" id="PS50109"/>
    </source>
</evidence>
<comment type="subcellular location">
    <subcellularLocation>
        <location evidence="2">Membrane</location>
        <topology evidence="2">Multi-pass membrane protein</topology>
    </subcellularLocation>
</comment>
<dbReference type="Gene3D" id="1.20.1730.10">
    <property type="entry name" value="Sodium/glucose cotransporter"/>
    <property type="match status" value="1"/>
</dbReference>
<dbReference type="InterPro" id="IPR004358">
    <property type="entry name" value="Sig_transdc_His_kin-like_C"/>
</dbReference>
<dbReference type="NCBIfam" id="NF041832">
    <property type="entry name" value="near_NosP_CTERM"/>
    <property type="match status" value="1"/>
</dbReference>
<evidence type="ECO:0000256" key="2">
    <source>
        <dbReference type="ARBA" id="ARBA00004141"/>
    </source>
</evidence>
<evidence type="ECO:0000256" key="6">
    <source>
        <dbReference type="ARBA" id="ARBA00022679"/>
    </source>
</evidence>
<keyword evidence="12" id="KW-0915">Sodium</keyword>
<evidence type="ECO:0000256" key="13">
    <source>
        <dbReference type="PROSITE-ProRule" id="PRU00169"/>
    </source>
</evidence>
<dbReference type="SMART" id="SM00387">
    <property type="entry name" value="HATPase_c"/>
    <property type="match status" value="1"/>
</dbReference>
<dbReference type="Pfam" id="PF02518">
    <property type="entry name" value="HATPase_c"/>
    <property type="match status" value="1"/>
</dbReference>
<feature type="modified residue" description="4-aspartylphosphate" evidence="13">
    <location>
        <position position="1096"/>
    </location>
</feature>
<feature type="transmembrane region" description="Helical" evidence="15">
    <location>
        <begin position="407"/>
        <end position="434"/>
    </location>
</feature>
<dbReference type="InterPro" id="IPR036890">
    <property type="entry name" value="HATPase_C_sf"/>
</dbReference>
<dbReference type="InterPro" id="IPR003594">
    <property type="entry name" value="HATPase_dom"/>
</dbReference>
<feature type="transmembrane region" description="Helical" evidence="15">
    <location>
        <begin position="201"/>
        <end position="225"/>
    </location>
</feature>
<feature type="domain" description="Response regulatory" evidence="17">
    <location>
        <begin position="1045"/>
        <end position="1161"/>
    </location>
</feature>
<feature type="domain" description="Histidine kinase" evidence="16">
    <location>
        <begin position="811"/>
        <end position="1023"/>
    </location>
</feature>
<dbReference type="CDD" id="cd00082">
    <property type="entry name" value="HisKA"/>
    <property type="match status" value="1"/>
</dbReference>
<comment type="catalytic activity">
    <reaction evidence="1">
        <text>ATP + protein L-histidine = ADP + protein N-phospho-L-histidine.</text>
        <dbReference type="EC" id="2.7.13.3"/>
    </reaction>
</comment>
<feature type="transmembrane region" description="Helical" evidence="15">
    <location>
        <begin position="68"/>
        <end position="93"/>
    </location>
</feature>
<gene>
    <name evidence="18" type="ORF">CH341_14710</name>
</gene>
<dbReference type="Pfam" id="PF00512">
    <property type="entry name" value="HisKA"/>
    <property type="match status" value="1"/>
</dbReference>
<keyword evidence="9" id="KW-0813">Transport</keyword>
<evidence type="ECO:0000256" key="10">
    <source>
        <dbReference type="ARBA" id="ARBA00022989"/>
    </source>
</evidence>
<comment type="caution">
    <text evidence="18">The sequence shown here is derived from an EMBL/GenBank/DDBJ whole genome shotgun (WGS) entry which is preliminary data.</text>
</comment>
<dbReference type="Proteomes" id="UP000249130">
    <property type="component" value="Unassembled WGS sequence"/>
</dbReference>
<feature type="coiled-coil region" evidence="14">
    <location>
        <begin position="763"/>
        <end position="804"/>
    </location>
</feature>
<comment type="similarity">
    <text evidence="3">Belongs to the sodium:solute symporter (SSF) (TC 2.A.21) family.</text>
</comment>
<dbReference type="GO" id="GO:0015293">
    <property type="term" value="F:symporter activity"/>
    <property type="evidence" value="ECO:0007669"/>
    <property type="project" value="UniProtKB-KW"/>
</dbReference>
<organism evidence="18 19">
    <name type="scientific">Rhodoplanes roseus</name>
    <dbReference type="NCBI Taxonomy" id="29409"/>
    <lineage>
        <taxon>Bacteria</taxon>
        <taxon>Pseudomonadati</taxon>
        <taxon>Pseudomonadota</taxon>
        <taxon>Alphaproteobacteria</taxon>
        <taxon>Hyphomicrobiales</taxon>
        <taxon>Nitrobacteraceae</taxon>
        <taxon>Rhodoplanes</taxon>
    </lineage>
</organism>
<evidence type="ECO:0000256" key="9">
    <source>
        <dbReference type="ARBA" id="ARBA00022847"/>
    </source>
</evidence>
<dbReference type="SMART" id="SM00448">
    <property type="entry name" value="REC"/>
    <property type="match status" value="1"/>
</dbReference>
<dbReference type="InterPro" id="IPR005467">
    <property type="entry name" value="His_kinase_dom"/>
</dbReference>
<evidence type="ECO:0000256" key="11">
    <source>
        <dbReference type="ARBA" id="ARBA00023136"/>
    </source>
</evidence>
<accession>A0A327KZ89</accession>
<feature type="transmembrane region" description="Helical" evidence="15">
    <location>
        <begin position="284"/>
        <end position="311"/>
    </location>
</feature>
<dbReference type="RefSeq" id="WP_111419776.1">
    <property type="nucleotide sequence ID" value="NZ_NPEX01000092.1"/>
</dbReference>
<keyword evidence="8 18" id="KW-0418">Kinase</keyword>
<dbReference type="AlphaFoldDB" id="A0A327KZ89"/>
<dbReference type="Gene3D" id="3.30.450.20">
    <property type="entry name" value="PAS domain"/>
    <property type="match status" value="1"/>
</dbReference>
<dbReference type="GO" id="GO:0005886">
    <property type="term" value="C:plasma membrane"/>
    <property type="evidence" value="ECO:0007669"/>
    <property type="project" value="TreeGrafter"/>
</dbReference>
<evidence type="ECO:0000313" key="18">
    <source>
        <dbReference type="EMBL" id="RAI43374.1"/>
    </source>
</evidence>
<dbReference type="InterPro" id="IPR011006">
    <property type="entry name" value="CheY-like_superfamily"/>
</dbReference>
<keyword evidence="9" id="KW-0769">Symport</keyword>
<dbReference type="Pfam" id="PF00072">
    <property type="entry name" value="Response_reg"/>
    <property type="match status" value="1"/>
</dbReference>
<dbReference type="PRINTS" id="PR00344">
    <property type="entry name" value="BCTRLSENSOR"/>
</dbReference>
<proteinExistence type="inferred from homology"/>
<evidence type="ECO:0000256" key="7">
    <source>
        <dbReference type="ARBA" id="ARBA00022692"/>
    </source>
</evidence>
<feature type="transmembrane region" description="Helical" evidence="15">
    <location>
        <begin position="154"/>
        <end position="180"/>
    </location>
</feature>
<evidence type="ECO:0000256" key="5">
    <source>
        <dbReference type="ARBA" id="ARBA00022553"/>
    </source>
</evidence>
<feature type="transmembrane region" description="Helical" evidence="15">
    <location>
        <begin position="331"/>
        <end position="358"/>
    </location>
</feature>
<keyword evidence="7 15" id="KW-0812">Transmembrane</keyword>
<keyword evidence="19" id="KW-1185">Reference proteome</keyword>
<sequence>MPHGWVAVAVALGYIGMLFLVASWGDRGRARERRRRSRLIYPLSLAIYCTSWTFFGSVGLASRSGFDFLAIYVGPILVIGLASPLVTRIVRLAKGQNITSIADFIAARHGKNQAVAATVAVIAIAGTIPYIALQLKAVSSSLGTILAEIGPGNWSAHVLLGDIALVVALSMAAFAILFGTRHIDATEHQDGLILAVATESLVKLVAFLAVGVFVTYGMFGGPAALFTRALERPEVGRVLTGEQSFSTFAAMTLLAAFAILLLPRQFHVAVVENNSEAEVRRAAWLFPLYLVLINLFVVPIALAGLMTFPAGTVDGDMYVLALPLAAGSRTLALVAFVGGLSAATAMVIVESVALAIMVSNDLFVPLVLRRRGSLSTANVGAVLLRVRRFAILGILLLAYVYHRSAGLAQLASIGLLSFAAISQLAPAFFGGLFWRRATARGAVAGMVVGFLAWFYTLLLPSFVEAGMIGRSLLSDGPLGIAMLRPEALLGLDLPPLVHGVVVSLGLNLFAYVAVSLRRAPSAIERLQADIFVPSRISPSAPSFRLWRSAVTVGELTATVARYLGEDRTRSAFEGFAVSRRITLDPKHEADFQLLQHAEYLLASAIGAASSRLVLSLLLRKRLMSTKAALKLLDDANAAIHYNREILQTALDHVRQGIAVFSKDLALVCWNRQFGELLDLPPALVRVGTTLDDVLRFNAAKGAFGPGEVDTLVRERAARYATCAEPFLERFPSRGLIFEVRVAQMPGAGFVLTLTDITPSVEAAEALERANDELERRVRERTAELERLNAELAEAKAAAENANLSKTRFLAAASHDILQPLNAARLYVTSLVERQNGGEEARLAGNVDASLEAVEEILGALLDISRLDTGAMKTEITTFAVDEMFRQLEVEFAPLAREKSLVLTFVRSRLVVRSDRRLLRRLVRNLVSNAIKYTEHGRVLVGCRMRGGEVRIDVYDTGIGIAAASQRAIFEEFHRLERGAMVARGLGLGLSIVERIARVLDHTIALRSEVGRGSRFSVTLPRAVVAVPEPGEAPVLRSHGHLVGSVALCIDNEPTILDGMRTLLSGWGCEVLKAPDLAGAMAAVEQAARLPTVLLVDYHLDDGNGIDAIVALRRRYGESLPAILLTADRTREVRELAHTLDIRILNKPVRPAPLRAQLTQWQALRVAAAE</sequence>
<dbReference type="GO" id="GO:0006814">
    <property type="term" value="P:sodium ion transport"/>
    <property type="evidence" value="ECO:0007669"/>
    <property type="project" value="UniProtKB-KW"/>
</dbReference>
<dbReference type="FunFam" id="1.10.287.130:FF:000063">
    <property type="entry name" value="Hybrid sensor histidine kinase/response regulator"/>
    <property type="match status" value="1"/>
</dbReference>
<dbReference type="CDD" id="cd10322">
    <property type="entry name" value="SLC5sbd"/>
    <property type="match status" value="1"/>
</dbReference>
<dbReference type="PROSITE" id="PS50109">
    <property type="entry name" value="HIS_KIN"/>
    <property type="match status" value="1"/>
</dbReference>
<dbReference type="FunFam" id="3.30.565.10:FF:000049">
    <property type="entry name" value="Two-component sensor histidine kinase"/>
    <property type="match status" value="1"/>
</dbReference>
<feature type="transmembrane region" description="Helical" evidence="15">
    <location>
        <begin position="379"/>
        <end position="401"/>
    </location>
</feature>
<dbReference type="PANTHER" id="PTHR43047:SF9">
    <property type="entry name" value="HISTIDINE KINASE"/>
    <property type="match status" value="1"/>
</dbReference>
<dbReference type="SUPFAM" id="SSF52172">
    <property type="entry name" value="CheY-like"/>
    <property type="match status" value="1"/>
</dbReference>
<keyword evidence="6" id="KW-0808">Transferase</keyword>
<dbReference type="PANTHER" id="PTHR43047">
    <property type="entry name" value="TWO-COMPONENT HISTIDINE PROTEIN KINASE"/>
    <property type="match status" value="1"/>
</dbReference>
<dbReference type="Gene3D" id="3.30.565.10">
    <property type="entry name" value="Histidine kinase-like ATPase, C-terminal domain"/>
    <property type="match status" value="1"/>
</dbReference>
<dbReference type="SUPFAM" id="SSF47384">
    <property type="entry name" value="Homodimeric domain of signal transducing histidine kinase"/>
    <property type="match status" value="1"/>
</dbReference>
<keyword evidence="5 13" id="KW-0597">Phosphoprotein</keyword>
<dbReference type="SUPFAM" id="SSF55874">
    <property type="entry name" value="ATPase domain of HSP90 chaperone/DNA topoisomerase II/histidine kinase"/>
    <property type="match status" value="1"/>
</dbReference>
<keyword evidence="12" id="KW-0406">Ion transport</keyword>
<dbReference type="InterPro" id="IPR001734">
    <property type="entry name" value="Na/solute_symporter"/>
</dbReference>
<dbReference type="PROSITE" id="PS50110">
    <property type="entry name" value="RESPONSE_REGULATORY"/>
    <property type="match status" value="1"/>
</dbReference>
<evidence type="ECO:0000256" key="1">
    <source>
        <dbReference type="ARBA" id="ARBA00000085"/>
    </source>
</evidence>
<evidence type="ECO:0000256" key="12">
    <source>
        <dbReference type="ARBA" id="ARBA00023201"/>
    </source>
</evidence>